<dbReference type="AlphaFoldDB" id="A0A0F9V064"/>
<accession>A0A0F9V064</accession>
<proteinExistence type="predicted"/>
<sequence>MNTNQMEDEDMTKTNEDKFIKKVGMIISKLMDLRALGADSATVQHIIDSVNDLEGDTIRS</sequence>
<protein>
    <submittedName>
        <fullName evidence="1">Uncharacterized protein</fullName>
    </submittedName>
</protein>
<gene>
    <name evidence="1" type="ORF">LCGC14_0467390</name>
</gene>
<name>A0A0F9V064_9ZZZZ</name>
<comment type="caution">
    <text evidence="1">The sequence shown here is derived from an EMBL/GenBank/DDBJ whole genome shotgun (WGS) entry which is preliminary data.</text>
</comment>
<reference evidence="1" key="1">
    <citation type="journal article" date="2015" name="Nature">
        <title>Complex archaea that bridge the gap between prokaryotes and eukaryotes.</title>
        <authorList>
            <person name="Spang A."/>
            <person name="Saw J.H."/>
            <person name="Jorgensen S.L."/>
            <person name="Zaremba-Niedzwiedzka K."/>
            <person name="Martijn J."/>
            <person name="Lind A.E."/>
            <person name="van Eijk R."/>
            <person name="Schleper C."/>
            <person name="Guy L."/>
            <person name="Ettema T.J."/>
        </authorList>
    </citation>
    <scope>NUCLEOTIDE SEQUENCE</scope>
</reference>
<evidence type="ECO:0000313" key="1">
    <source>
        <dbReference type="EMBL" id="KKN66871.1"/>
    </source>
</evidence>
<organism evidence="1">
    <name type="scientific">marine sediment metagenome</name>
    <dbReference type="NCBI Taxonomy" id="412755"/>
    <lineage>
        <taxon>unclassified sequences</taxon>
        <taxon>metagenomes</taxon>
        <taxon>ecological metagenomes</taxon>
    </lineage>
</organism>
<dbReference type="EMBL" id="LAZR01000488">
    <property type="protein sequence ID" value="KKN66871.1"/>
    <property type="molecule type" value="Genomic_DNA"/>
</dbReference>